<proteinExistence type="predicted"/>
<organism evidence="2 3">
    <name type="scientific">Tetranychus urticae</name>
    <name type="common">Two-spotted spider mite</name>
    <dbReference type="NCBI Taxonomy" id="32264"/>
    <lineage>
        <taxon>Eukaryota</taxon>
        <taxon>Metazoa</taxon>
        <taxon>Ecdysozoa</taxon>
        <taxon>Arthropoda</taxon>
        <taxon>Chelicerata</taxon>
        <taxon>Arachnida</taxon>
        <taxon>Acari</taxon>
        <taxon>Acariformes</taxon>
        <taxon>Trombidiformes</taxon>
        <taxon>Prostigmata</taxon>
        <taxon>Eleutherengona</taxon>
        <taxon>Raphignathae</taxon>
        <taxon>Tetranychoidea</taxon>
        <taxon>Tetranychidae</taxon>
        <taxon>Tetranychus</taxon>
    </lineage>
</organism>
<dbReference type="KEGG" id="tut:107360245"/>
<feature type="chain" id="PRO_5004591210" evidence="1">
    <location>
        <begin position="19"/>
        <end position="146"/>
    </location>
</feature>
<evidence type="ECO:0000256" key="1">
    <source>
        <dbReference type="SAM" id="SignalP"/>
    </source>
</evidence>
<dbReference type="EMBL" id="CAEY01001565">
    <property type="status" value="NOT_ANNOTATED_CDS"/>
    <property type="molecule type" value="Genomic_DNA"/>
</dbReference>
<dbReference type="EnsemblMetazoa" id="tetur05g01470.1">
    <property type="protein sequence ID" value="tetur05g01470.1"/>
    <property type="gene ID" value="tetur05g01470"/>
</dbReference>
<dbReference type="AlphaFoldDB" id="T1K463"/>
<protein>
    <submittedName>
        <fullName evidence="2">Uncharacterized protein</fullName>
    </submittedName>
</protein>
<dbReference type="OMA" id="HESHKSI"/>
<dbReference type="HOGENOM" id="CLU_1779799_0_0_1"/>
<reference evidence="3" key="1">
    <citation type="submission" date="2011-08" db="EMBL/GenBank/DDBJ databases">
        <authorList>
            <person name="Rombauts S."/>
        </authorList>
    </citation>
    <scope>NUCLEOTIDE SEQUENCE</scope>
    <source>
        <strain evidence="3">London</strain>
    </source>
</reference>
<feature type="signal peptide" evidence="1">
    <location>
        <begin position="1"/>
        <end position="18"/>
    </location>
</feature>
<keyword evidence="1" id="KW-0732">Signal</keyword>
<reference evidence="2" key="2">
    <citation type="submission" date="2015-06" db="UniProtKB">
        <authorList>
            <consortium name="EnsemblMetazoa"/>
        </authorList>
    </citation>
    <scope>IDENTIFICATION</scope>
</reference>
<accession>T1K463</accession>
<evidence type="ECO:0000313" key="2">
    <source>
        <dbReference type="EnsemblMetazoa" id="tetur05g01470.1"/>
    </source>
</evidence>
<name>T1K463_TETUR</name>
<dbReference type="Proteomes" id="UP000015104">
    <property type="component" value="Unassembled WGS sequence"/>
</dbReference>
<sequence length="146" mass="16283">MNPLQLFLAFCLAYGVHSTSIHIGHRQGHGGTEIIAQHSSYTNFGPLEPLMQPIRSMLQKTTVMACDRTRLCTHEILHKSPFTEILGPYQYHESHKSIFSVMEDLNPVHVLSTAVKDFIAGIAKAEGDIVLAPLKPFMDFGKMFMG</sequence>
<keyword evidence="3" id="KW-1185">Reference proteome</keyword>
<gene>
    <name evidence="2" type="primary">107360245</name>
</gene>
<evidence type="ECO:0000313" key="3">
    <source>
        <dbReference type="Proteomes" id="UP000015104"/>
    </source>
</evidence>